<dbReference type="KEGG" id="hja:BST95_14110"/>
<dbReference type="InterPro" id="IPR032710">
    <property type="entry name" value="NTF2-like_dom_sf"/>
</dbReference>
<evidence type="ECO:0000313" key="3">
    <source>
        <dbReference type="Proteomes" id="UP000235162"/>
    </source>
</evidence>
<proteinExistence type="predicted"/>
<feature type="domain" description="SnoaL-like" evidence="1">
    <location>
        <begin position="13"/>
        <end position="111"/>
    </location>
</feature>
<evidence type="ECO:0000259" key="1">
    <source>
        <dbReference type="Pfam" id="PF12680"/>
    </source>
</evidence>
<sequence length="138" mass="15180">MTTIERNKQRTLEFFDAMHRGDGEAIANAYCDEGRVVTMGQTLISGSRGKEEIRQFASGALDAFPEGLAFNILGMIAEGDRVAVEAVSDGMHVSGQQYSNAYHFLLTWRDDGLLELKEYMDTELVTDILCGGQRPGAI</sequence>
<evidence type="ECO:0000313" key="2">
    <source>
        <dbReference type="EMBL" id="PLW88166.1"/>
    </source>
</evidence>
<name>A0AAP8MHS3_9GAMM</name>
<dbReference type="Gene3D" id="3.10.450.50">
    <property type="match status" value="1"/>
</dbReference>
<keyword evidence="3" id="KW-1185">Reference proteome</keyword>
<accession>A0AAP8MHS3</accession>
<reference evidence="2 3" key="1">
    <citation type="submission" date="2018-01" db="EMBL/GenBank/DDBJ databases">
        <title>The draft genome sequence of Halioglobus japonicus S1-36.</title>
        <authorList>
            <person name="Du Z.-J."/>
            <person name="Shi M.-J."/>
        </authorList>
    </citation>
    <scope>NUCLEOTIDE SEQUENCE [LARGE SCALE GENOMIC DNA]</scope>
    <source>
        <strain evidence="2 3">S1-36</strain>
    </source>
</reference>
<dbReference type="RefSeq" id="WP_084201180.1">
    <property type="nucleotide sequence ID" value="NZ_BMYL01000001.1"/>
</dbReference>
<dbReference type="AlphaFoldDB" id="A0AAP8MHS3"/>
<dbReference type="EMBL" id="PKUR01000001">
    <property type="protein sequence ID" value="PLW88166.1"/>
    <property type="molecule type" value="Genomic_DNA"/>
</dbReference>
<gene>
    <name evidence="2" type="ORF">C0029_04075</name>
</gene>
<comment type="caution">
    <text evidence="2">The sequence shown here is derived from an EMBL/GenBank/DDBJ whole genome shotgun (WGS) entry which is preliminary data.</text>
</comment>
<dbReference type="Proteomes" id="UP000235162">
    <property type="component" value="Unassembled WGS sequence"/>
</dbReference>
<dbReference type="Pfam" id="PF12680">
    <property type="entry name" value="SnoaL_2"/>
    <property type="match status" value="1"/>
</dbReference>
<organism evidence="2 3">
    <name type="scientific">Halioglobus japonicus</name>
    <dbReference type="NCBI Taxonomy" id="930805"/>
    <lineage>
        <taxon>Bacteria</taxon>
        <taxon>Pseudomonadati</taxon>
        <taxon>Pseudomonadota</taxon>
        <taxon>Gammaproteobacteria</taxon>
        <taxon>Cellvibrionales</taxon>
        <taxon>Halieaceae</taxon>
        <taxon>Halioglobus</taxon>
    </lineage>
</organism>
<protein>
    <submittedName>
        <fullName evidence="2">Nuclear transport factor 2 family protein</fullName>
    </submittedName>
</protein>
<dbReference type="InterPro" id="IPR037401">
    <property type="entry name" value="SnoaL-like"/>
</dbReference>
<dbReference type="SUPFAM" id="SSF54427">
    <property type="entry name" value="NTF2-like"/>
    <property type="match status" value="1"/>
</dbReference>